<feature type="domain" description="Myb-like DNA-binding" evidence="2">
    <location>
        <begin position="9"/>
        <end position="52"/>
    </location>
</feature>
<evidence type="ECO:0000256" key="1">
    <source>
        <dbReference type="SAM" id="MobiDB-lite"/>
    </source>
</evidence>
<dbReference type="Proteomes" id="UP000241462">
    <property type="component" value="Unassembled WGS sequence"/>
</dbReference>
<dbReference type="Pfam" id="PF22980">
    <property type="entry name" value="Myb_DNA-bind_8"/>
    <property type="match status" value="1"/>
</dbReference>
<gene>
    <name evidence="3" type="ORF">BD289DRAFT_487126</name>
</gene>
<protein>
    <recommendedName>
        <fullName evidence="2">Myb-like DNA-binding domain-containing protein</fullName>
    </recommendedName>
</protein>
<keyword evidence="4" id="KW-1185">Reference proteome</keyword>
<dbReference type="EMBL" id="KZ678766">
    <property type="protein sequence ID" value="PSR75440.1"/>
    <property type="molecule type" value="Genomic_DNA"/>
</dbReference>
<proteinExistence type="predicted"/>
<evidence type="ECO:0000259" key="2">
    <source>
        <dbReference type="Pfam" id="PF22980"/>
    </source>
</evidence>
<sequence>MSSAPPMNEAQVRFLASMMKNNRAKLDVDWDAVVAEIGGLTVKSARERYRVMAIKFKFNKEGGGGGGGGSGHGSSTTTNDNDDAEYTEGPNVASSPATPRKARGGGVAKNKGRIGDSAKKARGRKKTIVKNEQNGGEEEALGVATGNGDNGGNGDNASKMKKEDADADVFGEA</sequence>
<dbReference type="AlphaFoldDB" id="A0A2T2ZSU1"/>
<evidence type="ECO:0000313" key="4">
    <source>
        <dbReference type="Proteomes" id="UP000241462"/>
    </source>
</evidence>
<dbReference type="InParanoid" id="A0A2T2ZSU1"/>
<dbReference type="OrthoDB" id="5239281at2759"/>
<feature type="compositionally biased region" description="Gly residues" evidence="1">
    <location>
        <begin position="61"/>
        <end position="72"/>
    </location>
</feature>
<reference evidence="3 4" key="1">
    <citation type="journal article" date="2018" name="Mycol. Prog.">
        <title>Coniella lustricola, a new species from submerged detritus.</title>
        <authorList>
            <person name="Raudabaugh D.B."/>
            <person name="Iturriaga T."/>
            <person name="Carver A."/>
            <person name="Mondo S."/>
            <person name="Pangilinan J."/>
            <person name="Lipzen A."/>
            <person name="He G."/>
            <person name="Amirebrahimi M."/>
            <person name="Grigoriev I.V."/>
            <person name="Miller A.N."/>
        </authorList>
    </citation>
    <scope>NUCLEOTIDE SEQUENCE [LARGE SCALE GENOMIC DNA]</scope>
    <source>
        <strain evidence="3 4">B22-T-1</strain>
    </source>
</reference>
<dbReference type="InterPro" id="IPR054505">
    <property type="entry name" value="Myb_DNA-bind_8"/>
</dbReference>
<evidence type="ECO:0000313" key="3">
    <source>
        <dbReference type="EMBL" id="PSR75440.1"/>
    </source>
</evidence>
<accession>A0A2T2ZSU1</accession>
<dbReference type="STRING" id="2025994.A0A2T2ZSU1"/>
<organism evidence="3 4">
    <name type="scientific">Coniella lustricola</name>
    <dbReference type="NCBI Taxonomy" id="2025994"/>
    <lineage>
        <taxon>Eukaryota</taxon>
        <taxon>Fungi</taxon>
        <taxon>Dikarya</taxon>
        <taxon>Ascomycota</taxon>
        <taxon>Pezizomycotina</taxon>
        <taxon>Sordariomycetes</taxon>
        <taxon>Sordariomycetidae</taxon>
        <taxon>Diaporthales</taxon>
        <taxon>Schizoparmaceae</taxon>
        <taxon>Coniella</taxon>
    </lineage>
</organism>
<name>A0A2T2ZSU1_9PEZI</name>
<feature type="region of interest" description="Disordered" evidence="1">
    <location>
        <begin position="58"/>
        <end position="173"/>
    </location>
</feature>